<evidence type="ECO:0000256" key="3">
    <source>
        <dbReference type="ARBA" id="ARBA00006259"/>
    </source>
</evidence>
<dbReference type="EMBL" id="JASUXU010000165">
    <property type="protein sequence ID" value="KAK0302919.1"/>
    <property type="molecule type" value="Genomic_DNA"/>
</dbReference>
<dbReference type="GO" id="GO:1990316">
    <property type="term" value="C:Atg1/ULK1 kinase complex"/>
    <property type="evidence" value="ECO:0007669"/>
    <property type="project" value="TreeGrafter"/>
</dbReference>
<dbReference type="AlphaFoldDB" id="A0AAN6F5Z4"/>
<feature type="compositionally biased region" description="Polar residues" evidence="8">
    <location>
        <begin position="537"/>
        <end position="554"/>
    </location>
</feature>
<dbReference type="Pfam" id="PF04108">
    <property type="entry name" value="ATG17_like"/>
    <property type="match status" value="1"/>
</dbReference>
<evidence type="ECO:0000256" key="1">
    <source>
        <dbReference type="ARBA" id="ARBA00004496"/>
    </source>
</evidence>
<keyword evidence="13" id="KW-1185">Reference proteome</keyword>
<comment type="caution">
    <text evidence="10">The sequence shown here is derived from an EMBL/GenBank/DDBJ whole genome shotgun (WGS) entry which is preliminary data.</text>
</comment>
<dbReference type="Proteomes" id="UP001175353">
    <property type="component" value="Unassembled WGS sequence"/>
</dbReference>
<evidence type="ECO:0000313" key="12">
    <source>
        <dbReference type="Proteomes" id="UP001168146"/>
    </source>
</evidence>
<keyword evidence="6" id="KW-0072">Autophagy</keyword>
<feature type="compositionally biased region" description="Basic and acidic residues" evidence="8">
    <location>
        <begin position="148"/>
        <end position="163"/>
    </location>
</feature>
<feature type="domain" description="Autophagy protein ATG17-like" evidence="9">
    <location>
        <begin position="41"/>
        <end position="475"/>
    </location>
</feature>
<evidence type="ECO:0000256" key="4">
    <source>
        <dbReference type="ARBA" id="ARBA00013806"/>
    </source>
</evidence>
<dbReference type="GO" id="GO:0000422">
    <property type="term" value="P:autophagy of mitochondrion"/>
    <property type="evidence" value="ECO:0007669"/>
    <property type="project" value="TreeGrafter"/>
</dbReference>
<dbReference type="InterPro" id="IPR007240">
    <property type="entry name" value="Atg17"/>
</dbReference>
<dbReference type="PANTHER" id="PTHR28005:SF1">
    <property type="entry name" value="AUTOPHAGY-RELATED PROTEIN 17"/>
    <property type="match status" value="1"/>
</dbReference>
<sequence length="603" mass="65546">MSSSESSASDSPPPSSPEASTQQGPPSLERIVVHFVAAKRSLASTSHLWRANEIVTRSRALIEEIAVLNARNAFARHGVDDQLDLLHAIRDGVAESSDVAGDEFQVIVASLDAANDRLQVTLKKLRQTVVDSALHGDSAPAEDSGDIDDGRPELETARDDQPGRRTNKTLYDFIDENTHTDLLDSLHALIDSYKDAKDTLNAGLGTFDNTLRTIADTLQEDTISSSGPQTKRTLYDSLTPAATITQLFRGMEEHAAEMATLLQNLVSHYDLCVTALKHTDGGGAAAKRAMQQAGATLMKPVPGAEEESLYQKTVPEPMSDDERIEMLRVLEGDASQVEDVSSEIQDHSDGMEAQHEQLSRHALKARANHKALRTVLDQLHSIKTALPAHIHASRDFHDTWRSIQSSIADRTEDLAGLHITFDEFLSSYASLLREVDRRKAAEGQMRRLAAQAQKELNKLFAADGAAREEFTREVGVSLPGDIWPGAREAGVSLATDATRHREVNGYPELLALLNLWRPGLMNTENERVVRSPGCQAGQPSGQDGTGSSTSASARHSTEPGHLVGEFSAASRWTATGLSQARAGNLEPRSADVNGFPWKYQANL</sequence>
<keyword evidence="7" id="KW-0472">Membrane</keyword>
<evidence type="ECO:0000256" key="7">
    <source>
        <dbReference type="ARBA" id="ARBA00023136"/>
    </source>
</evidence>
<reference evidence="10" key="1">
    <citation type="submission" date="2021-12" db="EMBL/GenBank/DDBJ databases">
        <title>Black yeast isolated from Biological Soil Crust.</title>
        <authorList>
            <person name="Kurbessoian T."/>
        </authorList>
    </citation>
    <scope>NUCLEOTIDE SEQUENCE</scope>
    <source>
        <strain evidence="10">CCFEE 5208</strain>
    </source>
</reference>
<proteinExistence type="inferred from homology"/>
<dbReference type="EMBL" id="JAUJLE010000815">
    <property type="protein sequence ID" value="KAK0950547.1"/>
    <property type="molecule type" value="Genomic_DNA"/>
</dbReference>
<comment type="similarity">
    <text evidence="3">Belongs to the ATG17 family.</text>
</comment>
<accession>A0AAN6F5Z4</accession>
<protein>
    <recommendedName>
        <fullName evidence="4">Autophagy-related protein 17</fullName>
    </recommendedName>
</protein>
<reference evidence="11" key="2">
    <citation type="submission" date="2023-06" db="EMBL/GenBank/DDBJ databases">
        <title>Black Yeasts Isolated from many extreme environments.</title>
        <authorList>
            <person name="Coleine C."/>
            <person name="Stajich J.E."/>
            <person name="Selbmann L."/>
        </authorList>
    </citation>
    <scope>NUCLEOTIDE SEQUENCE</scope>
    <source>
        <strain evidence="11">CCFEE 5200</strain>
    </source>
</reference>
<dbReference type="GO" id="GO:0030295">
    <property type="term" value="F:protein kinase activator activity"/>
    <property type="evidence" value="ECO:0007669"/>
    <property type="project" value="TreeGrafter"/>
</dbReference>
<evidence type="ECO:0000256" key="6">
    <source>
        <dbReference type="ARBA" id="ARBA00023006"/>
    </source>
</evidence>
<dbReference type="GO" id="GO:0000045">
    <property type="term" value="P:autophagosome assembly"/>
    <property type="evidence" value="ECO:0007669"/>
    <property type="project" value="TreeGrafter"/>
</dbReference>
<evidence type="ECO:0000256" key="5">
    <source>
        <dbReference type="ARBA" id="ARBA00022490"/>
    </source>
</evidence>
<comment type="subcellular location">
    <subcellularLocation>
        <location evidence="1">Cytoplasm</location>
    </subcellularLocation>
    <subcellularLocation>
        <location evidence="2">Preautophagosomal structure membrane</location>
        <topology evidence="2">Peripheral membrane protein</topology>
    </subcellularLocation>
</comment>
<dbReference type="GO" id="GO:0034045">
    <property type="term" value="C:phagophore assembly site membrane"/>
    <property type="evidence" value="ECO:0007669"/>
    <property type="project" value="UniProtKB-SubCell"/>
</dbReference>
<feature type="compositionally biased region" description="Low complexity" evidence="8">
    <location>
        <begin position="1"/>
        <end position="10"/>
    </location>
</feature>
<dbReference type="PANTHER" id="PTHR28005">
    <property type="entry name" value="AUTOPHAGY-RELATED PROTEIN 17"/>
    <property type="match status" value="1"/>
</dbReference>
<evidence type="ECO:0000259" key="9">
    <source>
        <dbReference type="Pfam" id="PF04108"/>
    </source>
</evidence>
<evidence type="ECO:0000313" key="13">
    <source>
        <dbReference type="Proteomes" id="UP001175353"/>
    </source>
</evidence>
<gene>
    <name evidence="10" type="primary">ATG17_2</name>
    <name evidence="10" type="ORF">LTR82_017718</name>
    <name evidence="11" type="ORF">LTR91_025586</name>
</gene>
<name>A0AAN6F5Z4_9PEZI</name>
<evidence type="ECO:0000256" key="8">
    <source>
        <dbReference type="SAM" id="MobiDB-lite"/>
    </source>
</evidence>
<evidence type="ECO:0000313" key="10">
    <source>
        <dbReference type="EMBL" id="KAK0302919.1"/>
    </source>
</evidence>
<feature type="region of interest" description="Disordered" evidence="8">
    <location>
        <begin position="531"/>
        <end position="559"/>
    </location>
</feature>
<dbReference type="InterPro" id="IPR045326">
    <property type="entry name" value="ATG17-like_dom"/>
</dbReference>
<keyword evidence="5" id="KW-0963">Cytoplasm</keyword>
<feature type="region of interest" description="Disordered" evidence="8">
    <location>
        <begin position="1"/>
        <end position="26"/>
    </location>
</feature>
<organism evidence="10 12">
    <name type="scientific">Friedmanniomyces endolithicus</name>
    <dbReference type="NCBI Taxonomy" id="329885"/>
    <lineage>
        <taxon>Eukaryota</taxon>
        <taxon>Fungi</taxon>
        <taxon>Dikarya</taxon>
        <taxon>Ascomycota</taxon>
        <taxon>Pezizomycotina</taxon>
        <taxon>Dothideomycetes</taxon>
        <taxon>Dothideomycetidae</taxon>
        <taxon>Mycosphaerellales</taxon>
        <taxon>Teratosphaeriaceae</taxon>
        <taxon>Friedmanniomyces</taxon>
    </lineage>
</organism>
<dbReference type="GO" id="GO:0034727">
    <property type="term" value="P:piecemeal microautophagy of the nucleus"/>
    <property type="evidence" value="ECO:0007669"/>
    <property type="project" value="TreeGrafter"/>
</dbReference>
<dbReference type="GO" id="GO:0060090">
    <property type="term" value="F:molecular adaptor activity"/>
    <property type="evidence" value="ECO:0007669"/>
    <property type="project" value="TreeGrafter"/>
</dbReference>
<evidence type="ECO:0000313" key="11">
    <source>
        <dbReference type="EMBL" id="KAK0950547.1"/>
    </source>
</evidence>
<evidence type="ECO:0000256" key="2">
    <source>
        <dbReference type="ARBA" id="ARBA00004623"/>
    </source>
</evidence>
<dbReference type="Proteomes" id="UP001168146">
    <property type="component" value="Unassembled WGS sequence"/>
</dbReference>
<feature type="region of interest" description="Disordered" evidence="8">
    <location>
        <begin position="134"/>
        <end position="165"/>
    </location>
</feature>